<keyword evidence="1" id="KW-0812">Transmembrane</keyword>
<evidence type="ECO:0000313" key="3">
    <source>
        <dbReference type="Proteomes" id="UP000093514"/>
    </source>
</evidence>
<protein>
    <submittedName>
        <fullName evidence="2">Vancomycin resistance protein</fullName>
    </submittedName>
</protein>
<name>A0A1C0AA40_9FIRM</name>
<keyword evidence="1" id="KW-1133">Transmembrane helix</keyword>
<comment type="caution">
    <text evidence="2">The sequence shown here is derived from an EMBL/GenBank/DDBJ whole genome shotgun (WGS) entry which is preliminary data.</text>
</comment>
<dbReference type="InterPro" id="IPR007391">
    <property type="entry name" value="Vancomycin_resist_VanW"/>
</dbReference>
<reference evidence="2 3" key="2">
    <citation type="submission" date="2016-08" db="EMBL/GenBank/DDBJ databases">
        <title>Orenia metallireducens sp. nov. strain Z6, a Novel Metal-reducing Firmicute from the Deep Subsurface.</title>
        <authorList>
            <person name="Maxim B.I."/>
            <person name="Kenneth K."/>
            <person name="Flynn T.M."/>
            <person name="Oloughlin E.J."/>
            <person name="Locke R.A."/>
            <person name="Weber J.R."/>
            <person name="Egan S.M."/>
            <person name="Mackie R.I."/>
            <person name="Cann I.K."/>
        </authorList>
    </citation>
    <scope>NUCLEOTIDE SEQUENCE [LARGE SCALE GENOMIC DNA]</scope>
    <source>
        <strain evidence="2 3">Z6</strain>
    </source>
</reference>
<evidence type="ECO:0000256" key="1">
    <source>
        <dbReference type="SAM" id="Phobius"/>
    </source>
</evidence>
<gene>
    <name evidence="2" type="ORF">U472_06630</name>
</gene>
<dbReference type="PANTHER" id="PTHR35788">
    <property type="entry name" value="EXPORTED PROTEIN-RELATED"/>
    <property type="match status" value="1"/>
</dbReference>
<accession>A0A1C0AA40</accession>
<dbReference type="PANTHER" id="PTHR35788:SF1">
    <property type="entry name" value="EXPORTED PROTEIN"/>
    <property type="match status" value="1"/>
</dbReference>
<proteinExistence type="predicted"/>
<dbReference type="Proteomes" id="UP000093514">
    <property type="component" value="Unassembled WGS sequence"/>
</dbReference>
<dbReference type="OrthoDB" id="9797191at2"/>
<sequence length="288" mass="32464">MGKKEGTLYNLQKGIIILSVIILVVVLLLGLVAEVDRFIRIIWGVEKGVVWENQNLSGYLKKEVKSLIYYYSKDHVVYPVDATIDPKSGKILSEINGEIIDITANLESIFNAKENTELESIKYKINPYLYRQDLEKITKVIGIYKTIITGRKERRENIRVAAEFINNQIVLAGDTFSFNEVVGPRTKKRGFKEAPEIINGELSLGIGGGICQVSSTLFNALEAEQLEIIERHTHSRDISYVPAGKDATVAWEYLDFKFKNNFTKPIIVKSQILGNQLIIKILGSSELN</sequence>
<dbReference type="InterPro" id="IPR052913">
    <property type="entry name" value="Glycopeptide_resist_protein"/>
</dbReference>
<dbReference type="RefSeq" id="WP_068716745.1">
    <property type="nucleotide sequence ID" value="NZ_LWDV01000008.1"/>
</dbReference>
<organism evidence="2 3">
    <name type="scientific">Orenia metallireducens</name>
    <dbReference type="NCBI Taxonomy" id="1413210"/>
    <lineage>
        <taxon>Bacteria</taxon>
        <taxon>Bacillati</taxon>
        <taxon>Bacillota</taxon>
        <taxon>Clostridia</taxon>
        <taxon>Halanaerobiales</taxon>
        <taxon>Halobacteroidaceae</taxon>
        <taxon>Orenia</taxon>
    </lineage>
</organism>
<keyword evidence="1" id="KW-0472">Membrane</keyword>
<dbReference type="Pfam" id="PF04294">
    <property type="entry name" value="VanW"/>
    <property type="match status" value="1"/>
</dbReference>
<feature type="transmembrane region" description="Helical" evidence="1">
    <location>
        <begin position="15"/>
        <end position="33"/>
    </location>
</feature>
<reference evidence="3" key="1">
    <citation type="submission" date="2016-07" db="EMBL/GenBank/DDBJ databases">
        <authorList>
            <person name="Florea S."/>
            <person name="Webb J.S."/>
            <person name="Jaromczyk J."/>
            <person name="Schardl C.L."/>
        </authorList>
    </citation>
    <scope>NUCLEOTIDE SEQUENCE [LARGE SCALE GENOMIC DNA]</scope>
    <source>
        <strain evidence="3">Z6</strain>
    </source>
</reference>
<keyword evidence="3" id="KW-1185">Reference proteome</keyword>
<dbReference type="AlphaFoldDB" id="A0A1C0AA40"/>
<dbReference type="EMBL" id="LWDV01000008">
    <property type="protein sequence ID" value="OCL27150.1"/>
    <property type="molecule type" value="Genomic_DNA"/>
</dbReference>
<evidence type="ECO:0000313" key="2">
    <source>
        <dbReference type="EMBL" id="OCL27150.1"/>
    </source>
</evidence>